<comment type="caution">
    <text evidence="8">The sequence shown here is derived from an EMBL/GenBank/DDBJ whole genome shotgun (WGS) entry which is preliminary data.</text>
</comment>
<dbReference type="AlphaFoldDB" id="A0A6A4KWS3"/>
<dbReference type="PANTHER" id="PTHR31391:SF101">
    <property type="entry name" value="B3 DOMAIN-CONTAINING PROTEIN OS01G0234100"/>
    <property type="match status" value="1"/>
</dbReference>
<keyword evidence="2" id="KW-0805">Transcription regulation</keyword>
<dbReference type="SMART" id="SM01019">
    <property type="entry name" value="B3"/>
    <property type="match status" value="1"/>
</dbReference>
<dbReference type="InterPro" id="IPR044837">
    <property type="entry name" value="REM16-like"/>
</dbReference>
<dbReference type="OrthoDB" id="1909330at2759"/>
<dbReference type="PROSITE" id="PS50863">
    <property type="entry name" value="B3"/>
    <property type="match status" value="1"/>
</dbReference>
<organism evidence="8 9">
    <name type="scientific">Rhododendron williamsianum</name>
    <dbReference type="NCBI Taxonomy" id="262921"/>
    <lineage>
        <taxon>Eukaryota</taxon>
        <taxon>Viridiplantae</taxon>
        <taxon>Streptophyta</taxon>
        <taxon>Embryophyta</taxon>
        <taxon>Tracheophyta</taxon>
        <taxon>Spermatophyta</taxon>
        <taxon>Magnoliopsida</taxon>
        <taxon>eudicotyledons</taxon>
        <taxon>Gunneridae</taxon>
        <taxon>Pentapetalae</taxon>
        <taxon>asterids</taxon>
        <taxon>Ericales</taxon>
        <taxon>Ericaceae</taxon>
        <taxon>Ericoideae</taxon>
        <taxon>Rhodoreae</taxon>
        <taxon>Rhododendron</taxon>
    </lineage>
</organism>
<keyword evidence="5" id="KW-0539">Nucleus</keyword>
<protein>
    <recommendedName>
        <fullName evidence="7">TF-B3 domain-containing protein</fullName>
    </recommendedName>
</protein>
<dbReference type="InterPro" id="IPR015300">
    <property type="entry name" value="DNA-bd_pseudobarrel_sf"/>
</dbReference>
<sequence length="337" mass="37745">MKQEKVKVVKNKKRLLDLYHKTKKVAFYGYGQPKSRPRTVDGLYDSVQANPSLMNRVKEVQESLDPKFPIFVKSMNRSAVTVGFLLKLSRPFADLHMPGRDASVVLVDAFDQEEYRTKYLVAKSVFSGGWKAFSIAHRLLEGDVLIFQLIKPCEFTVYVVRESELGEVDGAAALMHLKGSDGRQRKSENSTNTTGNHQDNGRHLKYLPPDNVQENSKKDVGLLLEASNLLASRIDFASHIEISKAFEQLQASVGSLHAQMDHLDALALKAKDDVESAKERERNSGQVHMGEQKKALVVKLLKLIEAKVRLGGEIESLKANTSRLELMCQKEADNTPN</sequence>
<evidence type="ECO:0000256" key="3">
    <source>
        <dbReference type="ARBA" id="ARBA00023125"/>
    </source>
</evidence>
<evidence type="ECO:0000313" key="9">
    <source>
        <dbReference type="Proteomes" id="UP000428333"/>
    </source>
</evidence>
<evidence type="ECO:0000256" key="5">
    <source>
        <dbReference type="ARBA" id="ARBA00023242"/>
    </source>
</evidence>
<feature type="region of interest" description="Disordered" evidence="6">
    <location>
        <begin position="179"/>
        <end position="204"/>
    </location>
</feature>
<dbReference type="PANTHER" id="PTHR31391">
    <property type="entry name" value="B3 DOMAIN-CONTAINING PROTEIN OS11G0197600-RELATED"/>
    <property type="match status" value="1"/>
</dbReference>
<gene>
    <name evidence="8" type="ORF">C3L33_20909</name>
</gene>
<evidence type="ECO:0000256" key="2">
    <source>
        <dbReference type="ARBA" id="ARBA00023015"/>
    </source>
</evidence>
<evidence type="ECO:0000313" key="8">
    <source>
        <dbReference type="EMBL" id="KAE9447208.1"/>
    </source>
</evidence>
<comment type="subcellular location">
    <subcellularLocation>
        <location evidence="1">Nucleus</location>
    </subcellularLocation>
</comment>
<evidence type="ECO:0000256" key="1">
    <source>
        <dbReference type="ARBA" id="ARBA00004123"/>
    </source>
</evidence>
<dbReference type="SUPFAM" id="SSF101936">
    <property type="entry name" value="DNA-binding pseudobarrel domain"/>
    <property type="match status" value="1"/>
</dbReference>
<feature type="non-terminal residue" evidence="8">
    <location>
        <position position="1"/>
    </location>
</feature>
<dbReference type="InterPro" id="IPR003340">
    <property type="entry name" value="B3_DNA-bd"/>
</dbReference>
<dbReference type="Pfam" id="PF02362">
    <property type="entry name" value="B3"/>
    <property type="match status" value="1"/>
</dbReference>
<name>A0A6A4KWS3_9ERIC</name>
<feature type="compositionally biased region" description="Basic and acidic residues" evidence="6">
    <location>
        <begin position="179"/>
        <end position="188"/>
    </location>
</feature>
<dbReference type="CDD" id="cd10017">
    <property type="entry name" value="B3_DNA"/>
    <property type="match status" value="1"/>
</dbReference>
<feature type="compositionally biased region" description="Polar residues" evidence="6">
    <location>
        <begin position="189"/>
        <end position="198"/>
    </location>
</feature>
<keyword evidence="9" id="KW-1185">Reference proteome</keyword>
<proteinExistence type="predicted"/>
<dbReference type="EMBL" id="QEFC01003702">
    <property type="protein sequence ID" value="KAE9447208.1"/>
    <property type="molecule type" value="Genomic_DNA"/>
</dbReference>
<dbReference type="Proteomes" id="UP000428333">
    <property type="component" value="Linkage Group LG13"/>
</dbReference>
<dbReference type="Gene3D" id="2.40.330.10">
    <property type="entry name" value="DNA-binding pseudobarrel domain"/>
    <property type="match status" value="1"/>
</dbReference>
<evidence type="ECO:0000256" key="6">
    <source>
        <dbReference type="SAM" id="MobiDB-lite"/>
    </source>
</evidence>
<reference evidence="8 9" key="1">
    <citation type="journal article" date="2019" name="Genome Biol. Evol.">
        <title>The Rhododendron genome and chromosomal organization provide insight into shared whole-genome duplications across the heath family (Ericaceae).</title>
        <authorList>
            <person name="Soza V.L."/>
            <person name="Lindsley D."/>
            <person name="Waalkes A."/>
            <person name="Ramage E."/>
            <person name="Patwardhan R.P."/>
            <person name="Burton J.N."/>
            <person name="Adey A."/>
            <person name="Kumar A."/>
            <person name="Qiu R."/>
            <person name="Shendure J."/>
            <person name="Hall B."/>
        </authorList>
    </citation>
    <scope>NUCLEOTIDE SEQUENCE [LARGE SCALE GENOMIC DNA]</scope>
    <source>
        <strain evidence="8">RSF 1966-606</strain>
    </source>
</reference>
<dbReference type="GO" id="GO:0005634">
    <property type="term" value="C:nucleus"/>
    <property type="evidence" value="ECO:0007669"/>
    <property type="project" value="UniProtKB-SubCell"/>
</dbReference>
<dbReference type="GO" id="GO:0003677">
    <property type="term" value="F:DNA binding"/>
    <property type="evidence" value="ECO:0007669"/>
    <property type="project" value="UniProtKB-KW"/>
</dbReference>
<accession>A0A6A4KWS3</accession>
<evidence type="ECO:0000259" key="7">
    <source>
        <dbReference type="PROSITE" id="PS50863"/>
    </source>
</evidence>
<feature type="domain" description="TF-B3" evidence="7">
    <location>
        <begin position="71"/>
        <end position="163"/>
    </location>
</feature>
<keyword evidence="4" id="KW-0804">Transcription</keyword>
<keyword evidence="3" id="KW-0238">DNA-binding</keyword>
<evidence type="ECO:0000256" key="4">
    <source>
        <dbReference type="ARBA" id="ARBA00023163"/>
    </source>
</evidence>